<dbReference type="Proteomes" id="UP000659767">
    <property type="component" value="Unassembled WGS sequence"/>
</dbReference>
<evidence type="ECO:0000313" key="5">
    <source>
        <dbReference type="Proteomes" id="UP000659767"/>
    </source>
</evidence>
<protein>
    <recommendedName>
        <fullName evidence="3">Putative amidase domain-containing protein</fullName>
    </recommendedName>
</protein>
<evidence type="ECO:0000256" key="1">
    <source>
        <dbReference type="SAM" id="MobiDB-lite"/>
    </source>
</evidence>
<accession>A0ABQ2TGP3</accession>
<reference evidence="5" key="1">
    <citation type="journal article" date="2019" name="Int. J. Syst. Evol. Microbiol.">
        <title>The Global Catalogue of Microorganisms (GCM) 10K type strain sequencing project: providing services to taxonomists for standard genome sequencing and annotation.</title>
        <authorList>
            <consortium name="The Broad Institute Genomics Platform"/>
            <consortium name="The Broad Institute Genome Sequencing Center for Infectious Disease"/>
            <person name="Wu L."/>
            <person name="Ma J."/>
        </authorList>
    </citation>
    <scope>NUCLEOTIDE SEQUENCE [LARGE SCALE GENOMIC DNA]</scope>
    <source>
        <strain evidence="5">JCM 4350</strain>
    </source>
</reference>
<evidence type="ECO:0000313" key="4">
    <source>
        <dbReference type="EMBL" id="GGS67472.1"/>
    </source>
</evidence>
<keyword evidence="2" id="KW-0732">Signal</keyword>
<organism evidence="4 5">
    <name type="scientific">Streptomyces badius</name>
    <dbReference type="NCBI Taxonomy" id="1941"/>
    <lineage>
        <taxon>Bacteria</taxon>
        <taxon>Bacillati</taxon>
        <taxon>Actinomycetota</taxon>
        <taxon>Actinomycetes</taxon>
        <taxon>Kitasatosporales</taxon>
        <taxon>Streptomycetaceae</taxon>
        <taxon>Streptomyces</taxon>
    </lineage>
</organism>
<dbReference type="PANTHER" id="PTHR40032:SF1">
    <property type="entry name" value="EXPORTED PROTEIN"/>
    <property type="match status" value="1"/>
</dbReference>
<proteinExistence type="predicted"/>
<name>A0ABQ2TGP3_STRBA</name>
<comment type="caution">
    <text evidence="4">The sequence shown here is derived from an EMBL/GenBank/DDBJ whole genome shotgun (WGS) entry which is preliminary data.</text>
</comment>
<sequence length="380" mass="41616">MLRRALPIRAASAATLAFALVGISAPVTQAGQPKAQTSADDVTELTQITSAYLQKRADSVTAAGAQQRALSAPADVTRTLASELEDDFAALADQGRILREVNGGYTRAEVDVTPGQTNVEGDIATLEVTEDTRLYYPNVEEGDPEYEEYSLPHTLTFKRSADGDWLLAGDRAEVDPAGPAPTTQLTDPMSEPAPDSEDEGAKEPGAASDPATGTGVGAKADATYNYTKMVAYANKHWKKANSDYRLYGNDCTNFISQAMRAGGWKATSGSFSTRKDNKRWFYGSHTSTTSYTWAGAENWYWFASKHSKRTKMLNNVWKMRSADVLQADWKRDGIIDHTMIVTKNSKGELYLTYHTPSTHNKKLSTILAKYPRAAWYAHST</sequence>
<dbReference type="PANTHER" id="PTHR40032">
    <property type="entry name" value="EXPORTED PROTEIN-RELATED"/>
    <property type="match status" value="1"/>
</dbReference>
<dbReference type="Pfam" id="PF12671">
    <property type="entry name" value="Amidase_6"/>
    <property type="match status" value="1"/>
</dbReference>
<feature type="region of interest" description="Disordered" evidence="1">
    <location>
        <begin position="171"/>
        <end position="218"/>
    </location>
</feature>
<feature type="domain" description="Putative amidase" evidence="3">
    <location>
        <begin position="224"/>
        <end position="370"/>
    </location>
</feature>
<feature type="signal peptide" evidence="2">
    <location>
        <begin position="1"/>
        <end position="19"/>
    </location>
</feature>
<dbReference type="RefSeq" id="WP_079149411.1">
    <property type="nucleotide sequence ID" value="NZ_BMSZ01000014.1"/>
</dbReference>
<feature type="chain" id="PRO_5046849515" description="Putative amidase domain-containing protein" evidence="2">
    <location>
        <begin position="20"/>
        <end position="380"/>
    </location>
</feature>
<dbReference type="InterPro" id="IPR024301">
    <property type="entry name" value="Amidase_6"/>
</dbReference>
<keyword evidence="5" id="KW-1185">Reference proteome</keyword>
<evidence type="ECO:0000259" key="3">
    <source>
        <dbReference type="Pfam" id="PF12671"/>
    </source>
</evidence>
<evidence type="ECO:0000256" key="2">
    <source>
        <dbReference type="SAM" id="SignalP"/>
    </source>
</evidence>
<dbReference type="EMBL" id="BMSZ01000014">
    <property type="protein sequence ID" value="GGS67472.1"/>
    <property type="molecule type" value="Genomic_DNA"/>
</dbReference>
<gene>
    <name evidence="4" type="ORF">GCM10010253_47950</name>
</gene>